<name>A0A434AGY7_9BACT</name>
<organism evidence="3 4">
    <name type="scientific">Ancylomarina longa</name>
    <dbReference type="NCBI Taxonomy" id="2487017"/>
    <lineage>
        <taxon>Bacteria</taxon>
        <taxon>Pseudomonadati</taxon>
        <taxon>Bacteroidota</taxon>
        <taxon>Bacteroidia</taxon>
        <taxon>Marinilabiliales</taxon>
        <taxon>Marinifilaceae</taxon>
        <taxon>Ancylomarina</taxon>
    </lineage>
</organism>
<dbReference type="Proteomes" id="UP000282985">
    <property type="component" value="Unassembled WGS sequence"/>
</dbReference>
<dbReference type="InterPro" id="IPR036761">
    <property type="entry name" value="TTHA0802/YceI-like_sf"/>
</dbReference>
<evidence type="ECO:0000256" key="1">
    <source>
        <dbReference type="SAM" id="SignalP"/>
    </source>
</evidence>
<gene>
    <name evidence="3" type="ORF">DLK05_12495</name>
</gene>
<dbReference type="AlphaFoldDB" id="A0A434AGY7"/>
<dbReference type="OrthoDB" id="951410at2"/>
<dbReference type="RefSeq" id="WP_127344302.1">
    <property type="nucleotide sequence ID" value="NZ_RJJX01000018.1"/>
</dbReference>
<dbReference type="PANTHER" id="PTHR34406">
    <property type="entry name" value="PROTEIN YCEI"/>
    <property type="match status" value="1"/>
</dbReference>
<accession>A0A434AGY7</accession>
<feature type="chain" id="PRO_5019095376" evidence="1">
    <location>
        <begin position="26"/>
        <end position="199"/>
    </location>
</feature>
<sequence>MRRKSLIIASILLFSTFLLSSSSFAQVKSFIVNPEKSIVNWHGKKVTGEHLGTINVSKGNLVLQDDQIKAADFIVDMKSIANTDLKDPGYKAKLEGHLKSDDFFGVEKYPESEFILTESKKLADGSYDVKGNITIKGISNPIEFKVMLEKQNEVVHVSGKVVIDRSKFNVRYGSGSFFDNLGDKTIYDDFELDLDLILQ</sequence>
<proteinExistence type="predicted"/>
<reference evidence="3 4" key="1">
    <citation type="submission" date="2018-11" db="EMBL/GenBank/DDBJ databases">
        <title>Parancylomarina longa gen. nov., sp. nov., isolated from sediments of southern Okinawa.</title>
        <authorList>
            <person name="Fu T."/>
        </authorList>
    </citation>
    <scope>NUCLEOTIDE SEQUENCE [LARGE SCALE GENOMIC DNA]</scope>
    <source>
        <strain evidence="3 4">T3-2 S1-C</strain>
    </source>
</reference>
<dbReference type="Gene3D" id="2.40.128.110">
    <property type="entry name" value="Lipid/polyisoprenoid-binding, YceI-like"/>
    <property type="match status" value="1"/>
</dbReference>
<feature type="domain" description="Lipid/polyisoprenoid-binding YceI-like" evidence="2">
    <location>
        <begin position="29"/>
        <end position="199"/>
    </location>
</feature>
<dbReference type="SUPFAM" id="SSF101874">
    <property type="entry name" value="YceI-like"/>
    <property type="match status" value="1"/>
</dbReference>
<comment type="caution">
    <text evidence="3">The sequence shown here is derived from an EMBL/GenBank/DDBJ whole genome shotgun (WGS) entry which is preliminary data.</text>
</comment>
<dbReference type="Pfam" id="PF04264">
    <property type="entry name" value="YceI"/>
    <property type="match status" value="1"/>
</dbReference>
<dbReference type="SMART" id="SM00867">
    <property type="entry name" value="YceI"/>
    <property type="match status" value="1"/>
</dbReference>
<evidence type="ECO:0000313" key="4">
    <source>
        <dbReference type="Proteomes" id="UP000282985"/>
    </source>
</evidence>
<dbReference type="PANTHER" id="PTHR34406:SF1">
    <property type="entry name" value="PROTEIN YCEI"/>
    <property type="match status" value="1"/>
</dbReference>
<keyword evidence="4" id="KW-1185">Reference proteome</keyword>
<dbReference type="EMBL" id="RJJX01000018">
    <property type="protein sequence ID" value="RUT73640.1"/>
    <property type="molecule type" value="Genomic_DNA"/>
</dbReference>
<evidence type="ECO:0000313" key="3">
    <source>
        <dbReference type="EMBL" id="RUT73640.1"/>
    </source>
</evidence>
<feature type="signal peptide" evidence="1">
    <location>
        <begin position="1"/>
        <end position="25"/>
    </location>
</feature>
<evidence type="ECO:0000259" key="2">
    <source>
        <dbReference type="SMART" id="SM00867"/>
    </source>
</evidence>
<dbReference type="InterPro" id="IPR007372">
    <property type="entry name" value="Lipid/polyisoprenoid-bd_YceI"/>
</dbReference>
<protein>
    <submittedName>
        <fullName evidence="3">YceI family protein</fullName>
    </submittedName>
</protein>
<keyword evidence="1" id="KW-0732">Signal</keyword>